<evidence type="ECO:0000313" key="3">
    <source>
        <dbReference type="Proteomes" id="UP001174691"/>
    </source>
</evidence>
<dbReference type="InterPro" id="IPR018523">
    <property type="entry name" value="Isocitrate_lyase_ph_CS"/>
</dbReference>
<protein>
    <recommendedName>
        <fullName evidence="4">Methylisocitrate lyase</fullName>
    </recommendedName>
</protein>
<evidence type="ECO:0000256" key="1">
    <source>
        <dbReference type="ARBA" id="ARBA00001050"/>
    </source>
</evidence>
<sequence length="150" mass="15901">MTGAGTAISLLGMPDLADADTGFGGPVMVTRTVERYILAGVAGLHIGNQVTTKRCGHLLGKELVDTDTFVARIRAADAARRRLDDDIVLPARTDALQSYGFDEAVARLKAAVAAGADVAFLEGMKNLDEMRLVTRALAPTPCLLTWYLGV</sequence>
<comment type="caution">
    <text evidence="2">The sequence shown here is derived from an EMBL/GenBank/DDBJ whole genome shotgun (WGS) entry which is preliminary data.</text>
</comment>
<dbReference type="InterPro" id="IPR015813">
    <property type="entry name" value="Pyrv/PenolPyrv_kinase-like_dom"/>
</dbReference>
<dbReference type="PROSITE" id="PS00161">
    <property type="entry name" value="ISOCITRATE_LYASE"/>
    <property type="match status" value="1"/>
</dbReference>
<dbReference type="SUPFAM" id="SSF51621">
    <property type="entry name" value="Phosphoenolpyruvate/pyruvate domain"/>
    <property type="match status" value="1"/>
</dbReference>
<proteinExistence type="predicted"/>
<accession>A0AA38S1V1</accession>
<dbReference type="AlphaFoldDB" id="A0AA38S1V1"/>
<dbReference type="PANTHER" id="PTHR42905">
    <property type="entry name" value="PHOSPHOENOLPYRUVATE CARBOXYLASE"/>
    <property type="match status" value="1"/>
</dbReference>
<organism evidence="2 3">
    <name type="scientific">Coniochaeta hoffmannii</name>
    <dbReference type="NCBI Taxonomy" id="91930"/>
    <lineage>
        <taxon>Eukaryota</taxon>
        <taxon>Fungi</taxon>
        <taxon>Dikarya</taxon>
        <taxon>Ascomycota</taxon>
        <taxon>Pezizomycotina</taxon>
        <taxon>Sordariomycetes</taxon>
        <taxon>Sordariomycetidae</taxon>
        <taxon>Coniochaetales</taxon>
        <taxon>Coniochaetaceae</taxon>
        <taxon>Coniochaeta</taxon>
    </lineage>
</organism>
<dbReference type="Pfam" id="PF13714">
    <property type="entry name" value="PEP_mutase"/>
    <property type="match status" value="1"/>
</dbReference>
<gene>
    <name evidence="2" type="ORF">NKR19_g4632</name>
</gene>
<keyword evidence="3" id="KW-1185">Reference proteome</keyword>
<dbReference type="GO" id="GO:0046421">
    <property type="term" value="F:methylisocitrate lyase activity"/>
    <property type="evidence" value="ECO:0007669"/>
    <property type="project" value="UniProtKB-EC"/>
</dbReference>
<comment type="catalytic activity">
    <reaction evidence="1">
        <text>(2S,3R)-3-hydroxybutane-1,2,3-tricarboxylate = pyruvate + succinate</text>
        <dbReference type="Rhea" id="RHEA:16809"/>
        <dbReference type="ChEBI" id="CHEBI:15361"/>
        <dbReference type="ChEBI" id="CHEBI:30031"/>
        <dbReference type="ChEBI" id="CHEBI:57429"/>
        <dbReference type="EC" id="4.1.3.30"/>
    </reaction>
</comment>
<evidence type="ECO:0008006" key="4">
    <source>
        <dbReference type="Google" id="ProtNLM"/>
    </source>
</evidence>
<dbReference type="InterPro" id="IPR040442">
    <property type="entry name" value="Pyrv_kinase-like_dom_sf"/>
</dbReference>
<dbReference type="PANTHER" id="PTHR42905:SF2">
    <property type="entry name" value="PHOSPHOENOLPYRUVATE CARBOXYLASE FAMILY PROTEIN"/>
    <property type="match status" value="1"/>
</dbReference>
<reference evidence="2" key="1">
    <citation type="submission" date="2022-07" db="EMBL/GenBank/DDBJ databases">
        <title>Fungi with potential for degradation of polypropylene.</title>
        <authorList>
            <person name="Gostincar C."/>
        </authorList>
    </citation>
    <scope>NUCLEOTIDE SEQUENCE</scope>
    <source>
        <strain evidence="2">EXF-13287</strain>
    </source>
</reference>
<name>A0AA38S1V1_9PEZI</name>
<dbReference type="Gene3D" id="3.20.20.60">
    <property type="entry name" value="Phosphoenolpyruvate-binding domains"/>
    <property type="match status" value="1"/>
</dbReference>
<dbReference type="EMBL" id="JANBVN010000059">
    <property type="protein sequence ID" value="KAJ9152197.1"/>
    <property type="molecule type" value="Genomic_DNA"/>
</dbReference>
<dbReference type="Proteomes" id="UP001174691">
    <property type="component" value="Unassembled WGS sequence"/>
</dbReference>
<evidence type="ECO:0000313" key="2">
    <source>
        <dbReference type="EMBL" id="KAJ9152197.1"/>
    </source>
</evidence>